<dbReference type="Proteomes" id="UP000294933">
    <property type="component" value="Unassembled WGS sequence"/>
</dbReference>
<dbReference type="Gene3D" id="3.30.560.10">
    <property type="entry name" value="Glucose Oxidase, domain 3"/>
    <property type="match status" value="1"/>
</dbReference>
<reference evidence="12 13" key="1">
    <citation type="submission" date="2018-06" db="EMBL/GenBank/DDBJ databases">
        <title>A transcriptomic atlas of mushroom development highlights an independent origin of complex multicellularity.</title>
        <authorList>
            <consortium name="DOE Joint Genome Institute"/>
            <person name="Krizsan K."/>
            <person name="Almasi E."/>
            <person name="Merenyi Z."/>
            <person name="Sahu N."/>
            <person name="Viragh M."/>
            <person name="Koszo T."/>
            <person name="Mondo S."/>
            <person name="Kiss B."/>
            <person name="Balint B."/>
            <person name="Kues U."/>
            <person name="Barry K."/>
            <person name="Hegedus J.C."/>
            <person name="Henrissat B."/>
            <person name="Johnson J."/>
            <person name="Lipzen A."/>
            <person name="Ohm R."/>
            <person name="Nagy I."/>
            <person name="Pangilinan J."/>
            <person name="Yan J."/>
            <person name="Xiong Y."/>
            <person name="Grigoriev I.V."/>
            <person name="Hibbett D.S."/>
            <person name="Nagy L.G."/>
        </authorList>
    </citation>
    <scope>NUCLEOTIDE SEQUENCE [LARGE SCALE GENOMIC DNA]</scope>
    <source>
        <strain evidence="12 13">SZMC22713</strain>
    </source>
</reference>
<accession>A0A4Y7PV56</accession>
<feature type="chain" id="PRO_5021452665" evidence="10">
    <location>
        <begin position="21"/>
        <end position="636"/>
    </location>
</feature>
<evidence type="ECO:0000313" key="13">
    <source>
        <dbReference type="Proteomes" id="UP000294933"/>
    </source>
</evidence>
<dbReference type="STRING" id="50990.A0A4Y7PV56"/>
<evidence type="ECO:0000256" key="1">
    <source>
        <dbReference type="ARBA" id="ARBA00001974"/>
    </source>
</evidence>
<evidence type="ECO:0000256" key="5">
    <source>
        <dbReference type="ARBA" id="ARBA00022827"/>
    </source>
</evidence>
<keyword evidence="3 9" id="KW-0285">Flavoprotein</keyword>
<keyword evidence="4 10" id="KW-0732">Signal</keyword>
<gene>
    <name evidence="12" type="ORF">BD410DRAFT_774911</name>
</gene>
<dbReference type="VEuPathDB" id="FungiDB:BD410DRAFT_774911"/>
<organism evidence="12 13">
    <name type="scientific">Rickenella mellea</name>
    <dbReference type="NCBI Taxonomy" id="50990"/>
    <lineage>
        <taxon>Eukaryota</taxon>
        <taxon>Fungi</taxon>
        <taxon>Dikarya</taxon>
        <taxon>Basidiomycota</taxon>
        <taxon>Agaricomycotina</taxon>
        <taxon>Agaricomycetes</taxon>
        <taxon>Hymenochaetales</taxon>
        <taxon>Rickenellaceae</taxon>
        <taxon>Rickenella</taxon>
    </lineage>
</organism>
<dbReference type="Gene3D" id="3.50.50.60">
    <property type="entry name" value="FAD/NAD(P)-binding domain"/>
    <property type="match status" value="1"/>
</dbReference>
<keyword evidence="5 8" id="KW-0274">FAD</keyword>
<evidence type="ECO:0000256" key="3">
    <source>
        <dbReference type="ARBA" id="ARBA00022630"/>
    </source>
</evidence>
<dbReference type="Pfam" id="PF05199">
    <property type="entry name" value="GMC_oxred_C"/>
    <property type="match status" value="1"/>
</dbReference>
<evidence type="ECO:0000256" key="2">
    <source>
        <dbReference type="ARBA" id="ARBA00010790"/>
    </source>
</evidence>
<feature type="binding site" evidence="8">
    <location>
        <position position="281"/>
    </location>
    <ligand>
        <name>FAD</name>
        <dbReference type="ChEBI" id="CHEBI:57692"/>
    </ligand>
</feature>
<dbReference type="OrthoDB" id="269227at2759"/>
<keyword evidence="13" id="KW-1185">Reference proteome</keyword>
<protein>
    <submittedName>
        <fullName evidence="12">Alcohol oxidase</fullName>
    </submittedName>
</protein>
<comment type="cofactor">
    <cofactor evidence="1 8">
        <name>FAD</name>
        <dbReference type="ChEBI" id="CHEBI:57692"/>
    </cofactor>
</comment>
<evidence type="ECO:0000256" key="6">
    <source>
        <dbReference type="ARBA" id="ARBA00023002"/>
    </source>
</evidence>
<dbReference type="InterPro" id="IPR012132">
    <property type="entry name" value="GMC_OxRdtase"/>
</dbReference>
<dbReference type="InterPro" id="IPR000172">
    <property type="entry name" value="GMC_OxRdtase_N"/>
</dbReference>
<dbReference type="GO" id="GO:0016614">
    <property type="term" value="F:oxidoreductase activity, acting on CH-OH group of donors"/>
    <property type="evidence" value="ECO:0007669"/>
    <property type="project" value="InterPro"/>
</dbReference>
<proteinExistence type="inferred from homology"/>
<evidence type="ECO:0000256" key="7">
    <source>
        <dbReference type="PIRSR" id="PIRSR000137-1"/>
    </source>
</evidence>
<sequence length="636" mass="67264">MQAILLSTLVAAVLAQLGNAAECPLPSSDAKAFSAKNFDYIIVGANALLLTILLRIAEAQPHCQVGVLEAGVFHRDDPLVDTPGELSLFSTRNGGLTWGNRTYDWAYVTTPQAGLNNTVIATPRGKMLGGSSGLNLMAWTRASQAEYDAFDKFAPGHGWTFKDLLPFLKKVENVDKQSNPFPGISSAALSNAVQTGPLFAGSAGPVNVSLNTFMSGDVFPWVQSHNALGVSTNVDPEDGNTAGVRNLQVAVNRATGNRSYVGYYCESVGRSNIHHLVGAQVTKVNLVKKGSLVTATGVQFLSAGKTFTAKAAIEVVLSAGVVNSPQLLELSGIGNSKLLKKLGIQTMIDLPGVGENLQEHIYSILEWQLKPGIQTFDEIRNNATFLQQQAVQYQKHHDGVFASTDSAVSYLPLQTFLNASAVAAQAKAIKKGLPELGPLTKLQKKQYSIQSSLILQGVPQVEVIQLSKGLIVPQPNVSYMSVLVGHQKPLARGSIHINTTNATAPPVINGNYLNNDFDVQTILQGLKFALKLASTPPVSHSVAALISPPPGLTDAQLISYIRATGSTGSHIMGTAAMAAKSDGGVVNGQLKVYGTKNLRVVDTSVIPLQLATHSQHTVFAIAEKAATMIVAANPAG</sequence>
<evidence type="ECO:0000256" key="10">
    <source>
        <dbReference type="SAM" id="SignalP"/>
    </source>
</evidence>
<dbReference type="PROSITE" id="PS00623">
    <property type="entry name" value="GMC_OXRED_1"/>
    <property type="match status" value="1"/>
</dbReference>
<evidence type="ECO:0000256" key="9">
    <source>
        <dbReference type="RuleBase" id="RU003968"/>
    </source>
</evidence>
<dbReference type="PIRSF" id="PIRSF000137">
    <property type="entry name" value="Alcohol_oxidase"/>
    <property type="match status" value="1"/>
</dbReference>
<dbReference type="GO" id="GO:0050660">
    <property type="term" value="F:flavin adenine dinucleotide binding"/>
    <property type="evidence" value="ECO:0007669"/>
    <property type="project" value="InterPro"/>
</dbReference>
<dbReference type="SUPFAM" id="SSF51905">
    <property type="entry name" value="FAD/NAD(P)-binding domain"/>
    <property type="match status" value="1"/>
</dbReference>
<evidence type="ECO:0000313" key="12">
    <source>
        <dbReference type="EMBL" id="TDL18469.1"/>
    </source>
</evidence>
<dbReference type="EMBL" id="ML170207">
    <property type="protein sequence ID" value="TDL18469.1"/>
    <property type="molecule type" value="Genomic_DNA"/>
</dbReference>
<dbReference type="PANTHER" id="PTHR11552">
    <property type="entry name" value="GLUCOSE-METHANOL-CHOLINE GMC OXIDOREDUCTASE"/>
    <property type="match status" value="1"/>
</dbReference>
<dbReference type="AlphaFoldDB" id="A0A4Y7PV56"/>
<dbReference type="Pfam" id="PF00732">
    <property type="entry name" value="GMC_oxred_N"/>
    <property type="match status" value="1"/>
</dbReference>
<evidence type="ECO:0000259" key="11">
    <source>
        <dbReference type="PROSITE" id="PS00623"/>
    </source>
</evidence>
<name>A0A4Y7PV56_9AGAM</name>
<feature type="active site" description="Proton donor" evidence="7">
    <location>
        <position position="570"/>
    </location>
</feature>
<keyword evidence="6" id="KW-0560">Oxidoreductase</keyword>
<evidence type="ECO:0000256" key="4">
    <source>
        <dbReference type="ARBA" id="ARBA00022729"/>
    </source>
</evidence>
<dbReference type="InterPro" id="IPR007867">
    <property type="entry name" value="GMC_OxRtase_C"/>
</dbReference>
<comment type="similarity">
    <text evidence="2 9">Belongs to the GMC oxidoreductase family.</text>
</comment>
<feature type="signal peptide" evidence="10">
    <location>
        <begin position="1"/>
        <end position="20"/>
    </location>
</feature>
<dbReference type="SUPFAM" id="SSF54373">
    <property type="entry name" value="FAD-linked reductases, C-terminal domain"/>
    <property type="match status" value="1"/>
</dbReference>
<dbReference type="InterPro" id="IPR036188">
    <property type="entry name" value="FAD/NAD-bd_sf"/>
</dbReference>
<evidence type="ECO:0000256" key="8">
    <source>
        <dbReference type="PIRSR" id="PIRSR000137-2"/>
    </source>
</evidence>
<feature type="domain" description="Glucose-methanol-choline oxidoreductase N-terminal" evidence="11">
    <location>
        <begin position="125"/>
        <end position="148"/>
    </location>
</feature>
<feature type="active site" description="Proton acceptor" evidence="7">
    <location>
        <position position="613"/>
    </location>
</feature>
<dbReference type="PANTHER" id="PTHR11552:SF201">
    <property type="entry name" value="GLUCOSE-METHANOL-CHOLINE OXIDOREDUCTASE N-TERMINAL DOMAIN-CONTAINING PROTEIN"/>
    <property type="match status" value="1"/>
</dbReference>